<keyword evidence="5 11" id="KW-0418">Kinase</keyword>
<dbReference type="InterPro" id="IPR003594">
    <property type="entry name" value="HATPase_dom"/>
</dbReference>
<evidence type="ECO:0000256" key="6">
    <source>
        <dbReference type="PROSITE-ProRule" id="PRU00169"/>
    </source>
</evidence>
<dbReference type="SUPFAM" id="SSF52172">
    <property type="entry name" value="CheY-like"/>
    <property type="match status" value="1"/>
</dbReference>
<dbReference type="InterPro" id="IPR005467">
    <property type="entry name" value="His_kinase_dom"/>
</dbReference>
<dbReference type="InterPro" id="IPR003661">
    <property type="entry name" value="HisK_dim/P_dom"/>
</dbReference>
<dbReference type="SUPFAM" id="SSF55874">
    <property type="entry name" value="ATPase domain of HSP90 chaperone/DNA topoisomerase II/histidine kinase"/>
    <property type="match status" value="1"/>
</dbReference>
<dbReference type="OrthoDB" id="9801651at2"/>
<organism evidence="11 12">
    <name type="scientific">Roseovarius litorisediminis</name>
    <dbReference type="NCBI Taxonomy" id="1312363"/>
    <lineage>
        <taxon>Bacteria</taxon>
        <taxon>Pseudomonadati</taxon>
        <taxon>Pseudomonadota</taxon>
        <taxon>Alphaproteobacteria</taxon>
        <taxon>Rhodobacterales</taxon>
        <taxon>Roseobacteraceae</taxon>
        <taxon>Roseovarius</taxon>
    </lineage>
</organism>
<dbReference type="Pfam" id="PF00989">
    <property type="entry name" value="PAS"/>
    <property type="match status" value="1"/>
</dbReference>
<dbReference type="InterPro" id="IPR036641">
    <property type="entry name" value="HPT_dom_sf"/>
</dbReference>
<evidence type="ECO:0000259" key="9">
    <source>
        <dbReference type="PROSITE" id="PS50110"/>
    </source>
</evidence>
<keyword evidence="3 6" id="KW-0597">Phosphoprotein</keyword>
<dbReference type="SMART" id="SM00448">
    <property type="entry name" value="REC"/>
    <property type="match status" value="1"/>
</dbReference>
<dbReference type="PRINTS" id="PR00344">
    <property type="entry name" value="BCTRLSENSOR"/>
</dbReference>
<dbReference type="GO" id="GO:0006355">
    <property type="term" value="P:regulation of DNA-templated transcription"/>
    <property type="evidence" value="ECO:0007669"/>
    <property type="project" value="InterPro"/>
</dbReference>
<evidence type="ECO:0000259" key="8">
    <source>
        <dbReference type="PROSITE" id="PS50109"/>
    </source>
</evidence>
<comment type="catalytic activity">
    <reaction evidence="1">
        <text>ATP + protein L-histidine = ADP + protein N-phospho-L-histidine.</text>
        <dbReference type="EC" id="2.7.13.3"/>
    </reaction>
</comment>
<dbReference type="PROSITE" id="PS50109">
    <property type="entry name" value="HIS_KIN"/>
    <property type="match status" value="1"/>
</dbReference>
<evidence type="ECO:0000256" key="1">
    <source>
        <dbReference type="ARBA" id="ARBA00000085"/>
    </source>
</evidence>
<dbReference type="SUPFAM" id="SSF47384">
    <property type="entry name" value="Homodimeric domain of signal transducing histidine kinase"/>
    <property type="match status" value="1"/>
</dbReference>
<dbReference type="PANTHER" id="PTHR43047">
    <property type="entry name" value="TWO-COMPONENT HISTIDINE PROTEIN KINASE"/>
    <property type="match status" value="1"/>
</dbReference>
<keyword evidence="7" id="KW-0812">Transmembrane</keyword>
<evidence type="ECO:0000259" key="10">
    <source>
        <dbReference type="PROSITE" id="PS50112"/>
    </source>
</evidence>
<dbReference type="SUPFAM" id="SSF55785">
    <property type="entry name" value="PYP-like sensor domain (PAS domain)"/>
    <property type="match status" value="1"/>
</dbReference>
<dbReference type="SMART" id="SM00387">
    <property type="entry name" value="HATPase_c"/>
    <property type="match status" value="1"/>
</dbReference>
<dbReference type="Pfam" id="PF00072">
    <property type="entry name" value="Response_reg"/>
    <property type="match status" value="1"/>
</dbReference>
<evidence type="ECO:0000256" key="4">
    <source>
        <dbReference type="ARBA" id="ARBA00022679"/>
    </source>
</evidence>
<dbReference type="InterPro" id="IPR000014">
    <property type="entry name" value="PAS"/>
</dbReference>
<reference evidence="11 12" key="1">
    <citation type="submission" date="2017-03" db="EMBL/GenBank/DDBJ databases">
        <authorList>
            <person name="Afonso C.L."/>
            <person name="Miller P.J."/>
            <person name="Scott M.A."/>
            <person name="Spackman E."/>
            <person name="Goraichik I."/>
            <person name="Dimitrov K.M."/>
            <person name="Suarez D.L."/>
            <person name="Swayne D.E."/>
        </authorList>
    </citation>
    <scope>NUCLEOTIDE SEQUENCE [LARGE SCALE GENOMIC DNA]</scope>
    <source>
        <strain evidence="11 12">CECT 8287</strain>
    </source>
</reference>
<dbReference type="Gene3D" id="3.30.565.10">
    <property type="entry name" value="Histidine kinase-like ATPase, C-terminal domain"/>
    <property type="match status" value="1"/>
</dbReference>
<dbReference type="EMBL" id="FWFL01000001">
    <property type="protein sequence ID" value="SLN10683.1"/>
    <property type="molecule type" value="Genomic_DNA"/>
</dbReference>
<dbReference type="CDD" id="cd17546">
    <property type="entry name" value="REC_hyHK_CKI1_RcsC-like"/>
    <property type="match status" value="1"/>
</dbReference>
<dbReference type="InterPro" id="IPR036890">
    <property type="entry name" value="HATPase_C_sf"/>
</dbReference>
<dbReference type="Pfam" id="PF00512">
    <property type="entry name" value="HisKA"/>
    <property type="match status" value="1"/>
</dbReference>
<dbReference type="AlphaFoldDB" id="A0A1Y5R704"/>
<accession>A0A1Y5R704</accession>
<dbReference type="Pfam" id="PF02518">
    <property type="entry name" value="HATPase_c"/>
    <property type="match status" value="1"/>
</dbReference>
<evidence type="ECO:0000256" key="2">
    <source>
        <dbReference type="ARBA" id="ARBA00012438"/>
    </source>
</evidence>
<keyword evidence="7" id="KW-1133">Transmembrane helix</keyword>
<dbReference type="CDD" id="cd00130">
    <property type="entry name" value="PAS"/>
    <property type="match status" value="1"/>
</dbReference>
<evidence type="ECO:0000256" key="7">
    <source>
        <dbReference type="SAM" id="Phobius"/>
    </source>
</evidence>
<dbReference type="PANTHER" id="PTHR43047:SF64">
    <property type="entry name" value="HISTIDINE KINASE CONTAINING CHEY-HOMOLOGOUS RECEIVER DOMAIN AND PAS DOMAIN-RELATED"/>
    <property type="match status" value="1"/>
</dbReference>
<name>A0A1Y5R704_9RHOB</name>
<dbReference type="InterPro" id="IPR013767">
    <property type="entry name" value="PAS_fold"/>
</dbReference>
<dbReference type="GO" id="GO:0000155">
    <property type="term" value="F:phosphorelay sensor kinase activity"/>
    <property type="evidence" value="ECO:0007669"/>
    <property type="project" value="InterPro"/>
</dbReference>
<dbReference type="InterPro" id="IPR011006">
    <property type="entry name" value="CheY-like_superfamily"/>
</dbReference>
<dbReference type="InterPro" id="IPR036097">
    <property type="entry name" value="HisK_dim/P_sf"/>
</dbReference>
<feature type="modified residue" description="4-aspartylphosphate" evidence="6">
    <location>
        <position position="685"/>
    </location>
</feature>
<dbReference type="PROSITE" id="PS50110">
    <property type="entry name" value="RESPONSE_REGULATORY"/>
    <property type="match status" value="1"/>
</dbReference>
<dbReference type="InterPro" id="IPR035965">
    <property type="entry name" value="PAS-like_dom_sf"/>
</dbReference>
<sequence>MATGPDNDFTLATACKVATGPVAMSLRKIMKYLFRRRVQLALYSGISLACLVATAILTAQVFLKLDEYKSTNRDNMPWTITQLQVDQLKLINAIVGPDTLDPEKLQILRQRFDILYSRTQTIKNGESYKLALADTAAGTELSEISETLDRMVTIIDADDASLIRQRQLLLDATTGLTDPIRRLSAAGIMVNARLAEVERSFITSKLVNLSVLSLLMLLALLSLMILLWRLYHLYRKRAFQNRITLNRLATILNTSQDAILVVDATGKIIDTNGAAETMFALLRAAETPVSISQVLFSRSDDGTNRLTPLSAQKLNLSCANGPNRSTNLIARNKTGLEFPVELSANKAARSGDEVCVCFIRDITNRLKAEADVRSARDKALVGERAKARFLGMISHEMRTPLNGILGSLDLLEETGLREDQERYSKIMKSSGQLLLNQINDALDVTQADAGRLTLSHSTFDLDDLLLDLLHSQQPIAAAQDNSLTLLKPETNGELVQGDRDRVNQVLLNLIANAIKFTRGGEIAIEVTRLGGPDHPTDEVEFQISDTGIGIAESDLPRIFDDFVRLTDPNSPDIEGTGLGLGIARHLVSLMNGKIGAESVKGEGSLFWVRIPLPRAHSDVTLIPDLPDEARKADRMDILVVEDNFTNRQVLCELLQKDGHRVTLAVDGPQGVAAANQTRFDVIFMDINMPGFDGIEASRRIRNEGGPCAGTRIIALTAHYQPEHDLQMQTAGFDAVQSKPLRRNVLRQLLAGDQQPPEPPRKPANIDWEVLDQLTAVLPDRKIAKLLDGFESEGQGLIDGLPSLKAEGARQFAARLHSFAGTAATLGAVSLQSMLSRAETFVIEGDLETADQFLDDLPKIWLETLQEIQQHCLAA</sequence>
<dbReference type="PROSITE" id="PS50112">
    <property type="entry name" value="PAS"/>
    <property type="match status" value="1"/>
</dbReference>
<dbReference type="SMART" id="SM00388">
    <property type="entry name" value="HisKA"/>
    <property type="match status" value="1"/>
</dbReference>
<evidence type="ECO:0000256" key="3">
    <source>
        <dbReference type="ARBA" id="ARBA00022553"/>
    </source>
</evidence>
<keyword evidence="12" id="KW-1185">Reference proteome</keyword>
<keyword evidence="4 11" id="KW-0808">Transferase</keyword>
<dbReference type="Proteomes" id="UP000193827">
    <property type="component" value="Unassembled WGS sequence"/>
</dbReference>
<feature type="domain" description="PAS" evidence="10">
    <location>
        <begin position="244"/>
        <end position="281"/>
    </location>
</feature>
<feature type="transmembrane region" description="Helical" evidence="7">
    <location>
        <begin position="40"/>
        <end position="63"/>
    </location>
</feature>
<dbReference type="CDD" id="cd16922">
    <property type="entry name" value="HATPase_EvgS-ArcB-TorS-like"/>
    <property type="match status" value="1"/>
</dbReference>
<evidence type="ECO:0000313" key="12">
    <source>
        <dbReference type="Proteomes" id="UP000193827"/>
    </source>
</evidence>
<keyword evidence="7" id="KW-0472">Membrane</keyword>
<evidence type="ECO:0000313" key="11">
    <source>
        <dbReference type="EMBL" id="SLN10683.1"/>
    </source>
</evidence>
<dbReference type="NCBIfam" id="TIGR00229">
    <property type="entry name" value="sensory_box"/>
    <property type="match status" value="1"/>
</dbReference>
<dbReference type="Gene3D" id="3.30.450.20">
    <property type="entry name" value="PAS domain"/>
    <property type="match status" value="1"/>
</dbReference>
<dbReference type="Gene3D" id="3.40.50.2300">
    <property type="match status" value="1"/>
</dbReference>
<proteinExistence type="predicted"/>
<dbReference type="EC" id="2.7.13.3" evidence="2"/>
<dbReference type="SUPFAM" id="SSF47226">
    <property type="entry name" value="Histidine-containing phosphotransfer domain, HPT domain"/>
    <property type="match status" value="1"/>
</dbReference>
<dbReference type="CDD" id="cd00082">
    <property type="entry name" value="HisKA"/>
    <property type="match status" value="1"/>
</dbReference>
<feature type="domain" description="Histidine kinase" evidence="8">
    <location>
        <begin position="392"/>
        <end position="614"/>
    </location>
</feature>
<dbReference type="Gene3D" id="1.10.287.130">
    <property type="match status" value="1"/>
</dbReference>
<feature type="domain" description="Response regulatory" evidence="9">
    <location>
        <begin position="636"/>
        <end position="753"/>
    </location>
</feature>
<dbReference type="Gene3D" id="1.20.120.160">
    <property type="entry name" value="HPT domain"/>
    <property type="match status" value="1"/>
</dbReference>
<feature type="transmembrane region" description="Helical" evidence="7">
    <location>
        <begin position="209"/>
        <end position="231"/>
    </location>
</feature>
<dbReference type="InterPro" id="IPR001789">
    <property type="entry name" value="Sig_transdc_resp-reg_receiver"/>
</dbReference>
<gene>
    <name evidence="11" type="primary">luxQ</name>
    <name evidence="11" type="ORF">PEL8287_00187</name>
</gene>
<protein>
    <recommendedName>
        <fullName evidence="2">histidine kinase</fullName>
        <ecNumber evidence="2">2.7.13.3</ecNumber>
    </recommendedName>
</protein>
<dbReference type="InterPro" id="IPR004358">
    <property type="entry name" value="Sig_transdc_His_kin-like_C"/>
</dbReference>
<evidence type="ECO:0000256" key="5">
    <source>
        <dbReference type="ARBA" id="ARBA00022777"/>
    </source>
</evidence>